<sequence length="376" mass="39481">MIEPTSPLFDGITARQVDTARISARVLLRDGDRSDTPAERTVVLLHGLLSSSLIWQEFMEDLPSDLRVVAIDLRGFGGTESLPVDATRGLGDFADDLRAVLDALEIRAAHLVGTDLGASIAAQYALDGHGVLSLTLQAPFSPYGLGGTRLDGTRLTDDGAGTGAATANAEFVRRLTARDKSDESPASPRSVFRAEFVSEAYRSAREDVWVDAMLSTSTAGGNYPGDTVTSPNWPGAAPGDLGVLNALAPTHFDQSALAHLGARTPVLWIHGELDAIVSDASFLDPAHLGSLGVLPDWPGADEAPSQPMVSQTRAVLDADAATGADVRELIVEGAGHLVHLERPAAVRQALLEVIGYIGHAPNPAPPTETIVLKSSD</sequence>
<dbReference type="InterPro" id="IPR029058">
    <property type="entry name" value="AB_hydrolase_fold"/>
</dbReference>
<dbReference type="RefSeq" id="WP_344228930.1">
    <property type="nucleotide sequence ID" value="NZ_BAAARI010000012.1"/>
</dbReference>
<gene>
    <name evidence="3" type="ORF">GCM10009862_18850</name>
</gene>
<dbReference type="PANTHER" id="PTHR43798">
    <property type="entry name" value="MONOACYLGLYCEROL LIPASE"/>
    <property type="match status" value="1"/>
</dbReference>
<dbReference type="GO" id="GO:0016787">
    <property type="term" value="F:hydrolase activity"/>
    <property type="evidence" value="ECO:0007669"/>
    <property type="project" value="UniProtKB-KW"/>
</dbReference>
<dbReference type="Pfam" id="PF00561">
    <property type="entry name" value="Abhydrolase_1"/>
    <property type="match status" value="1"/>
</dbReference>
<dbReference type="InterPro" id="IPR000639">
    <property type="entry name" value="Epox_hydrolase-like"/>
</dbReference>
<dbReference type="Gene3D" id="3.40.50.1820">
    <property type="entry name" value="alpha/beta hydrolase"/>
    <property type="match status" value="1"/>
</dbReference>
<dbReference type="PRINTS" id="PR00412">
    <property type="entry name" value="EPOXHYDRLASE"/>
</dbReference>
<feature type="domain" description="AB hydrolase-1" evidence="2">
    <location>
        <begin position="41"/>
        <end position="281"/>
    </location>
</feature>
<dbReference type="EMBL" id="BAAARI010000012">
    <property type="protein sequence ID" value="GAA2579850.1"/>
    <property type="molecule type" value="Genomic_DNA"/>
</dbReference>
<evidence type="ECO:0000256" key="1">
    <source>
        <dbReference type="ARBA" id="ARBA00022801"/>
    </source>
</evidence>
<keyword evidence="1 3" id="KW-0378">Hydrolase</keyword>
<dbReference type="PANTHER" id="PTHR43798:SF31">
    <property type="entry name" value="AB HYDROLASE SUPERFAMILY PROTEIN YCLE"/>
    <property type="match status" value="1"/>
</dbReference>
<dbReference type="Proteomes" id="UP001500274">
    <property type="component" value="Unassembled WGS sequence"/>
</dbReference>
<evidence type="ECO:0000313" key="4">
    <source>
        <dbReference type="Proteomes" id="UP001500274"/>
    </source>
</evidence>
<organism evidence="3 4">
    <name type="scientific">Microbacterium binotii</name>
    <dbReference type="NCBI Taxonomy" id="462710"/>
    <lineage>
        <taxon>Bacteria</taxon>
        <taxon>Bacillati</taxon>
        <taxon>Actinomycetota</taxon>
        <taxon>Actinomycetes</taxon>
        <taxon>Micrococcales</taxon>
        <taxon>Microbacteriaceae</taxon>
        <taxon>Microbacterium</taxon>
    </lineage>
</organism>
<comment type="caution">
    <text evidence="3">The sequence shown here is derived from an EMBL/GenBank/DDBJ whole genome shotgun (WGS) entry which is preliminary data.</text>
</comment>
<reference evidence="4" key="1">
    <citation type="journal article" date="2019" name="Int. J. Syst. Evol. Microbiol.">
        <title>The Global Catalogue of Microorganisms (GCM) 10K type strain sequencing project: providing services to taxonomists for standard genome sequencing and annotation.</title>
        <authorList>
            <consortium name="The Broad Institute Genomics Platform"/>
            <consortium name="The Broad Institute Genome Sequencing Center for Infectious Disease"/>
            <person name="Wu L."/>
            <person name="Ma J."/>
        </authorList>
    </citation>
    <scope>NUCLEOTIDE SEQUENCE [LARGE SCALE GENOMIC DNA]</scope>
    <source>
        <strain evidence="4">JCM 16365</strain>
    </source>
</reference>
<evidence type="ECO:0000313" key="3">
    <source>
        <dbReference type="EMBL" id="GAA2579850.1"/>
    </source>
</evidence>
<dbReference type="InterPro" id="IPR050266">
    <property type="entry name" value="AB_hydrolase_sf"/>
</dbReference>
<evidence type="ECO:0000259" key="2">
    <source>
        <dbReference type="Pfam" id="PF00561"/>
    </source>
</evidence>
<keyword evidence="4" id="KW-1185">Reference proteome</keyword>
<proteinExistence type="predicted"/>
<dbReference type="InterPro" id="IPR000073">
    <property type="entry name" value="AB_hydrolase_1"/>
</dbReference>
<accession>A0ABN3PD34</accession>
<name>A0ABN3PD34_9MICO</name>
<protein>
    <submittedName>
        <fullName evidence="3">Alpha/beta hydrolase</fullName>
    </submittedName>
</protein>
<dbReference type="SUPFAM" id="SSF53474">
    <property type="entry name" value="alpha/beta-Hydrolases"/>
    <property type="match status" value="1"/>
</dbReference>